<evidence type="ECO:0000313" key="2">
    <source>
        <dbReference type="Proteomes" id="UP001140234"/>
    </source>
</evidence>
<name>A0ACC1JI99_9FUNG</name>
<keyword evidence="2" id="KW-1185">Reference proteome</keyword>
<feature type="non-terminal residue" evidence="1">
    <location>
        <position position="331"/>
    </location>
</feature>
<dbReference type="EMBL" id="JANBUJ010004312">
    <property type="protein sequence ID" value="KAJ2757826.1"/>
    <property type="molecule type" value="Genomic_DNA"/>
</dbReference>
<organism evidence="1 2">
    <name type="scientific">Coemansia nantahalensis</name>
    <dbReference type="NCBI Taxonomy" id="2789366"/>
    <lineage>
        <taxon>Eukaryota</taxon>
        <taxon>Fungi</taxon>
        <taxon>Fungi incertae sedis</taxon>
        <taxon>Zoopagomycota</taxon>
        <taxon>Kickxellomycotina</taxon>
        <taxon>Kickxellomycetes</taxon>
        <taxon>Kickxellales</taxon>
        <taxon>Kickxellaceae</taxon>
        <taxon>Coemansia</taxon>
    </lineage>
</organism>
<accession>A0ACC1JI99</accession>
<sequence length="331" mass="36827">MLRYIALTMASEIVQRTVWRLRYLVDCKVIDKNLRQRLRGIFVRSLVSAPLSLFDSTTQTQISHAYSNGVGQVSADIVRLLMNDFGSTVRMVLTLYRIGGTSPALLLALPFIAWINVAWDAMTNPVLDGLHDVQASIQSGDRGAGEALRCGGRLIRLFGVESHFLDRKMDSDDQYQRITAAFDSIYALRRLLSSFVNQFGNALVVSALMLQARWRGQKLSSGEYLRFQMLVDSLVDSMNGLMTIPSETRALTRNINVFRRFATMEPECPATAATVAPPADWPPRGTIEFRNFGMRYREDANPVLSNVCLTIRPGEKVGIVGRTGAGKSSLI</sequence>
<evidence type="ECO:0000313" key="1">
    <source>
        <dbReference type="EMBL" id="KAJ2757826.1"/>
    </source>
</evidence>
<gene>
    <name evidence="1" type="ORF">IWQ57_006994</name>
</gene>
<dbReference type="Proteomes" id="UP001140234">
    <property type="component" value="Unassembled WGS sequence"/>
</dbReference>
<reference evidence="1" key="1">
    <citation type="submission" date="2022-07" db="EMBL/GenBank/DDBJ databases">
        <title>Phylogenomic reconstructions and comparative analyses of Kickxellomycotina fungi.</title>
        <authorList>
            <person name="Reynolds N.K."/>
            <person name="Stajich J.E."/>
            <person name="Barry K."/>
            <person name="Grigoriev I.V."/>
            <person name="Crous P."/>
            <person name="Smith M.E."/>
        </authorList>
    </citation>
    <scope>NUCLEOTIDE SEQUENCE</scope>
    <source>
        <strain evidence="1">CBS 109366</strain>
    </source>
</reference>
<proteinExistence type="predicted"/>
<protein>
    <submittedName>
        <fullName evidence="1">Uncharacterized protein</fullName>
    </submittedName>
</protein>
<comment type="caution">
    <text evidence="1">The sequence shown here is derived from an EMBL/GenBank/DDBJ whole genome shotgun (WGS) entry which is preliminary data.</text>
</comment>